<sequence length="45" mass="5277">FLEQEIEKLVDSTEQEDGTFVFSLKTLELADYYFTQLKQIQVSDS</sequence>
<keyword evidence="2" id="KW-1185">Reference proteome</keyword>
<proteinExistence type="predicted"/>
<dbReference type="EMBL" id="CAJVPW010015257">
    <property type="protein sequence ID" value="CAG8660404.1"/>
    <property type="molecule type" value="Genomic_DNA"/>
</dbReference>
<reference evidence="1" key="1">
    <citation type="submission" date="2021-06" db="EMBL/GenBank/DDBJ databases">
        <authorList>
            <person name="Kallberg Y."/>
            <person name="Tangrot J."/>
            <person name="Rosling A."/>
        </authorList>
    </citation>
    <scope>NUCLEOTIDE SEQUENCE</scope>
    <source>
        <strain evidence="1">28 12/20/2015</strain>
    </source>
</reference>
<feature type="non-terminal residue" evidence="1">
    <location>
        <position position="1"/>
    </location>
</feature>
<protein>
    <submittedName>
        <fullName evidence="1">15525_t:CDS:1</fullName>
    </submittedName>
</protein>
<name>A0ACA9NIY7_9GLOM</name>
<gene>
    <name evidence="1" type="ORF">SPELUC_LOCUS9250</name>
</gene>
<dbReference type="Proteomes" id="UP000789366">
    <property type="component" value="Unassembled WGS sequence"/>
</dbReference>
<organism evidence="1 2">
    <name type="scientific">Cetraspora pellucida</name>
    <dbReference type="NCBI Taxonomy" id="1433469"/>
    <lineage>
        <taxon>Eukaryota</taxon>
        <taxon>Fungi</taxon>
        <taxon>Fungi incertae sedis</taxon>
        <taxon>Mucoromycota</taxon>
        <taxon>Glomeromycotina</taxon>
        <taxon>Glomeromycetes</taxon>
        <taxon>Diversisporales</taxon>
        <taxon>Gigasporaceae</taxon>
        <taxon>Cetraspora</taxon>
    </lineage>
</organism>
<evidence type="ECO:0000313" key="2">
    <source>
        <dbReference type="Proteomes" id="UP000789366"/>
    </source>
</evidence>
<comment type="caution">
    <text evidence="1">The sequence shown here is derived from an EMBL/GenBank/DDBJ whole genome shotgun (WGS) entry which is preliminary data.</text>
</comment>
<accession>A0ACA9NIY7</accession>
<evidence type="ECO:0000313" key="1">
    <source>
        <dbReference type="EMBL" id="CAG8660404.1"/>
    </source>
</evidence>